<keyword evidence="5" id="KW-0472">Membrane</keyword>
<keyword evidence="2" id="KW-1003">Cell membrane</keyword>
<organism evidence="6 7">
    <name type="scientific">Actinoplanes couchii</name>
    <dbReference type="NCBI Taxonomy" id="403638"/>
    <lineage>
        <taxon>Bacteria</taxon>
        <taxon>Bacillati</taxon>
        <taxon>Actinomycetota</taxon>
        <taxon>Actinomycetes</taxon>
        <taxon>Micromonosporales</taxon>
        <taxon>Micromonosporaceae</taxon>
        <taxon>Actinoplanes</taxon>
    </lineage>
</organism>
<sequence length="157" mass="15822">MVAGIAGAAVIVPLGPVTEFRRNRPAMISADVLRLVTLASVPAAAWCGMLSFAQLCVVAAAQTVGAIAASAASTSYLKNLVASQRLAAVNSRWETTMWTASTVGPPAGGLLVSWAGALAAVIVDAASFLTSAVILGRARHREPAPPSQTAIAPGCGK</sequence>
<dbReference type="InterPro" id="IPR036259">
    <property type="entry name" value="MFS_trans_sf"/>
</dbReference>
<comment type="subcellular location">
    <subcellularLocation>
        <location evidence="1">Cell membrane</location>
        <topology evidence="1">Multi-pass membrane protein</topology>
    </subcellularLocation>
</comment>
<proteinExistence type="predicted"/>
<dbReference type="Proteomes" id="UP000612282">
    <property type="component" value="Unassembled WGS sequence"/>
</dbReference>
<evidence type="ECO:0000256" key="2">
    <source>
        <dbReference type="ARBA" id="ARBA00022475"/>
    </source>
</evidence>
<evidence type="ECO:0000256" key="3">
    <source>
        <dbReference type="ARBA" id="ARBA00022692"/>
    </source>
</evidence>
<evidence type="ECO:0000313" key="7">
    <source>
        <dbReference type="Proteomes" id="UP000612282"/>
    </source>
</evidence>
<evidence type="ECO:0000313" key="6">
    <source>
        <dbReference type="EMBL" id="GID61621.1"/>
    </source>
</evidence>
<evidence type="ECO:0000256" key="1">
    <source>
        <dbReference type="ARBA" id="ARBA00004651"/>
    </source>
</evidence>
<evidence type="ECO:0008006" key="8">
    <source>
        <dbReference type="Google" id="ProtNLM"/>
    </source>
</evidence>
<dbReference type="EMBL" id="BOMG01000131">
    <property type="protein sequence ID" value="GID61621.1"/>
    <property type="molecule type" value="Genomic_DNA"/>
</dbReference>
<keyword evidence="4" id="KW-1133">Transmembrane helix</keyword>
<gene>
    <name evidence="6" type="ORF">Aco03nite_100250</name>
</gene>
<reference evidence="6 7" key="1">
    <citation type="submission" date="2021-01" db="EMBL/GenBank/DDBJ databases">
        <title>Whole genome shotgun sequence of Actinoplanes couchii NBRC 106145.</title>
        <authorList>
            <person name="Komaki H."/>
            <person name="Tamura T."/>
        </authorList>
    </citation>
    <scope>NUCLEOTIDE SEQUENCE [LARGE SCALE GENOMIC DNA]</scope>
    <source>
        <strain evidence="6 7">NBRC 106145</strain>
    </source>
</reference>
<dbReference type="PANTHER" id="PTHR23513:SF6">
    <property type="entry name" value="MAJOR FACILITATOR SUPERFAMILY ASSOCIATED DOMAIN-CONTAINING PROTEIN"/>
    <property type="match status" value="1"/>
</dbReference>
<comment type="caution">
    <text evidence="6">The sequence shown here is derived from an EMBL/GenBank/DDBJ whole genome shotgun (WGS) entry which is preliminary data.</text>
</comment>
<name>A0ABQ3XT00_9ACTN</name>
<dbReference type="Pfam" id="PF07690">
    <property type="entry name" value="MFS_1"/>
    <property type="match status" value="1"/>
</dbReference>
<dbReference type="Gene3D" id="1.20.1250.20">
    <property type="entry name" value="MFS general substrate transporter like domains"/>
    <property type="match status" value="1"/>
</dbReference>
<dbReference type="SUPFAM" id="SSF103473">
    <property type="entry name" value="MFS general substrate transporter"/>
    <property type="match status" value="1"/>
</dbReference>
<evidence type="ECO:0000256" key="4">
    <source>
        <dbReference type="ARBA" id="ARBA00022989"/>
    </source>
</evidence>
<protein>
    <recommendedName>
        <fullName evidence="8">MFS transporter</fullName>
    </recommendedName>
</protein>
<evidence type="ECO:0000256" key="5">
    <source>
        <dbReference type="ARBA" id="ARBA00023136"/>
    </source>
</evidence>
<accession>A0ABQ3XT00</accession>
<keyword evidence="3" id="KW-0812">Transmembrane</keyword>
<dbReference type="InterPro" id="IPR011701">
    <property type="entry name" value="MFS"/>
</dbReference>
<keyword evidence="7" id="KW-1185">Reference proteome</keyword>
<dbReference type="PANTHER" id="PTHR23513">
    <property type="entry name" value="INTEGRAL MEMBRANE EFFLUX PROTEIN-RELATED"/>
    <property type="match status" value="1"/>
</dbReference>